<sequence>MSNDRGVAHVLGVILMAGFAITVAATVAVAGASMFADSQSQIETSQVESSFSSLAADASELEDGESVEFDLGTADGQLEVRESGELKIYHEGTDGTTDVYTEENGDPVTINSLVYENEDGNTVAYQAGGVFRQHGSGSSLVSAPDFYYRDNALSFPIQKVDGDISSSGTLSGELELQREDRHYPVYDNDDKSNPLSGGTVYVEMESEYCQAWEDYFSQQTRGSISEWCADDKDDNDDFDTVEGQVQVELSVPFEIENEYTHAIRAGSFDANSESQEPDGEDFEEGNTNVDSADTLISNKASEGDVTERRSNDNWDELEDIDSAGTYYLEEIDDDHTFETGTWDDDVEIYVDGDVIVQGEGLKVEDENSGNNVTFYIDGNFDMGQKADESSVVGNSDKPEQTQIFVDSSGYVIDEHGEGGNPQGQVYALIYAPGSDGLLRAGGNFDFEGSLIVNNLDIGSGGLEDSIEHSEAASEFSFVEEGAGPEFYYLHVTERTVTASG</sequence>
<dbReference type="InterPro" id="IPR055729">
    <property type="entry name" value="DUF7305"/>
</dbReference>
<dbReference type="KEGG" id="hara:AArcS_1436"/>
<accession>A0A897MKK1</accession>
<organism evidence="4 5">
    <name type="scientific">Natranaeroarchaeum sulfidigenes</name>
    <dbReference type="NCBI Taxonomy" id="2784880"/>
    <lineage>
        <taxon>Archaea</taxon>
        <taxon>Methanobacteriati</taxon>
        <taxon>Methanobacteriota</taxon>
        <taxon>Stenosarchaea group</taxon>
        <taxon>Halobacteria</taxon>
        <taxon>Halobacteriales</taxon>
        <taxon>Natronoarchaeaceae</taxon>
        <taxon>Natranaeroarchaeum</taxon>
    </lineage>
</organism>
<evidence type="ECO:0000313" key="4">
    <source>
        <dbReference type="EMBL" id="QSG02650.1"/>
    </source>
</evidence>
<dbReference type="InterPro" id="IPR055713">
    <property type="entry name" value="DUF7289"/>
</dbReference>
<feature type="domain" description="DUF7305" evidence="3">
    <location>
        <begin position="283"/>
        <end position="470"/>
    </location>
</feature>
<keyword evidence="2" id="KW-0812">Transmembrane</keyword>
<protein>
    <submittedName>
        <fullName evidence="4">Putative pilin/flagellin</fullName>
    </submittedName>
</protein>
<feature type="compositionally biased region" description="Acidic residues" evidence="1">
    <location>
        <begin position="275"/>
        <end position="284"/>
    </location>
</feature>
<dbReference type="Pfam" id="PF23960">
    <property type="entry name" value="DUF7289"/>
    <property type="match status" value="1"/>
</dbReference>
<keyword evidence="5" id="KW-1185">Reference proteome</keyword>
<dbReference type="GeneID" id="70684819"/>
<feature type="compositionally biased region" description="Polar residues" evidence="1">
    <location>
        <begin position="285"/>
        <end position="300"/>
    </location>
</feature>
<dbReference type="Proteomes" id="UP000663586">
    <property type="component" value="Chromosome"/>
</dbReference>
<dbReference type="Pfam" id="PF23981">
    <property type="entry name" value="DUF7305"/>
    <property type="match status" value="1"/>
</dbReference>
<feature type="transmembrane region" description="Helical" evidence="2">
    <location>
        <begin position="7"/>
        <end position="36"/>
    </location>
</feature>
<keyword evidence="2" id="KW-1133">Transmembrane helix</keyword>
<feature type="compositionally biased region" description="Basic and acidic residues" evidence="1">
    <location>
        <begin position="301"/>
        <end position="312"/>
    </location>
</feature>
<proteinExistence type="predicted"/>
<dbReference type="RefSeq" id="WP_238479794.1">
    <property type="nucleotide sequence ID" value="NZ_CP064786.1"/>
</dbReference>
<gene>
    <name evidence="4" type="ORF">AArcS_1436</name>
</gene>
<reference evidence="4" key="1">
    <citation type="submission" date="2020-11" db="EMBL/GenBank/DDBJ databases">
        <title>Carbohydrate-dependent, anaerobic sulfur respiration: A novel catabolism in halophilic archaea.</title>
        <authorList>
            <person name="Sorokin D.Y."/>
            <person name="Messina E."/>
            <person name="Smedile F."/>
            <person name="La Cono V."/>
            <person name="Hallsworth J.E."/>
            <person name="Yakimov M.M."/>
        </authorList>
    </citation>
    <scope>NUCLEOTIDE SEQUENCE</scope>
    <source>
        <strain evidence="4">AArc-S</strain>
    </source>
</reference>
<evidence type="ECO:0000256" key="1">
    <source>
        <dbReference type="SAM" id="MobiDB-lite"/>
    </source>
</evidence>
<keyword evidence="2" id="KW-0472">Membrane</keyword>
<evidence type="ECO:0000259" key="3">
    <source>
        <dbReference type="Pfam" id="PF23981"/>
    </source>
</evidence>
<evidence type="ECO:0000256" key="2">
    <source>
        <dbReference type="SAM" id="Phobius"/>
    </source>
</evidence>
<evidence type="ECO:0000313" key="5">
    <source>
        <dbReference type="Proteomes" id="UP000663586"/>
    </source>
</evidence>
<keyword evidence="4" id="KW-0282">Flagellum</keyword>
<keyword evidence="4" id="KW-0966">Cell projection</keyword>
<name>A0A897MKK1_9EURY</name>
<feature type="region of interest" description="Disordered" evidence="1">
    <location>
        <begin position="268"/>
        <end position="315"/>
    </location>
</feature>
<dbReference type="EMBL" id="CP064786">
    <property type="protein sequence ID" value="QSG02650.1"/>
    <property type="molecule type" value="Genomic_DNA"/>
</dbReference>
<keyword evidence="4" id="KW-0969">Cilium</keyword>
<dbReference type="AlphaFoldDB" id="A0A897MKK1"/>